<protein>
    <submittedName>
        <fullName evidence="1">Uncharacterized protein</fullName>
    </submittedName>
</protein>
<dbReference type="AlphaFoldDB" id="A0A1X7TNF7"/>
<sequence length="45" mass="5131">MSCDCIFIFFSCRVPITAFPVLKTRCTVTIKTFRGIELINKSCNL</sequence>
<organism evidence="1">
    <name type="scientific">Amphimedon queenslandica</name>
    <name type="common">Sponge</name>
    <dbReference type="NCBI Taxonomy" id="400682"/>
    <lineage>
        <taxon>Eukaryota</taxon>
        <taxon>Metazoa</taxon>
        <taxon>Porifera</taxon>
        <taxon>Demospongiae</taxon>
        <taxon>Heteroscleromorpha</taxon>
        <taxon>Haplosclerida</taxon>
        <taxon>Niphatidae</taxon>
        <taxon>Amphimedon</taxon>
    </lineage>
</organism>
<dbReference type="EnsemblMetazoa" id="Aqu2.1.16332_001">
    <property type="protein sequence ID" value="Aqu2.1.16332_001"/>
    <property type="gene ID" value="Aqu2.1.16332"/>
</dbReference>
<dbReference type="InParanoid" id="A0A1X7TNF7"/>
<reference evidence="1" key="1">
    <citation type="submission" date="2017-05" db="UniProtKB">
        <authorList>
            <consortium name="EnsemblMetazoa"/>
        </authorList>
    </citation>
    <scope>IDENTIFICATION</scope>
</reference>
<accession>A0A1X7TNF7</accession>
<name>A0A1X7TNF7_AMPQE</name>
<evidence type="ECO:0000313" key="1">
    <source>
        <dbReference type="EnsemblMetazoa" id="Aqu2.1.16332_001"/>
    </source>
</evidence>
<proteinExistence type="predicted"/>